<gene>
    <name evidence="1" type="ORF">WAX78_20485</name>
</gene>
<comment type="caution">
    <text evidence="1">The sequence shown here is derived from an EMBL/GenBank/DDBJ whole genome shotgun (WGS) entry which is preliminary data.</text>
</comment>
<organism evidence="1 2">
    <name type="scientific">Bacillus yunxiaonensis</name>
    <dbReference type="NCBI Taxonomy" id="3127665"/>
    <lineage>
        <taxon>Bacteria</taxon>
        <taxon>Bacillati</taxon>
        <taxon>Bacillota</taxon>
        <taxon>Bacilli</taxon>
        <taxon>Bacillales</taxon>
        <taxon>Bacillaceae</taxon>
        <taxon>Bacillus</taxon>
    </lineage>
</organism>
<proteinExistence type="predicted"/>
<protein>
    <submittedName>
        <fullName evidence="1">Uncharacterized protein</fullName>
    </submittedName>
</protein>
<evidence type="ECO:0000313" key="2">
    <source>
        <dbReference type="Proteomes" id="UP001367922"/>
    </source>
</evidence>
<reference evidence="1 2" key="1">
    <citation type="submission" date="2024-01" db="EMBL/GenBank/DDBJ databases">
        <title>Seven novel Bacillus-like species.</title>
        <authorList>
            <person name="Liu G."/>
        </authorList>
    </citation>
    <scope>NUCLEOTIDE SEQUENCE [LARGE SCALE GENOMIC DNA]</scope>
    <source>
        <strain evidence="1 2">FJAT-53711</strain>
    </source>
</reference>
<dbReference type="EMBL" id="JBAWSV010000008">
    <property type="protein sequence ID" value="MEI4831808.1"/>
    <property type="molecule type" value="Genomic_DNA"/>
</dbReference>
<dbReference type="Proteomes" id="UP001367922">
    <property type="component" value="Unassembled WGS sequence"/>
</dbReference>
<dbReference type="RefSeq" id="WP_336483882.1">
    <property type="nucleotide sequence ID" value="NZ_JBAWSV010000008.1"/>
</dbReference>
<sequence length="667" mass="78438">MSIETLLTDIEAIEDEIKSEMEKNSVQATLSVNTYNKLLEKIQLLKNNSNLDFSLVFIGEKGVGKTTNICRVLNLVHMATKKRKTRNIKVVEEILQTGSGATTICDIEIAPSQIGRTFINIEEVNEQDLFDYLRSFAEYIFMKAHKNINEFDDSVPLPPEIERACRNMTNLRETRDNEIRIDHGIELARKFAENELGLFIDEVITRANLERRSQKHFEFGNDLFEKDELLWIKGIFKNLNLGKIDVAPLPKIIKIHLSKEVFNFDDLPFINRIVDTRGLDSSANSDRKDLFKILREEPNNIVILIDKFAAPSLSMIDLLNTYAYDETLNLIDRLIFLVNFRNNEPNLVVGVDGSVEDEVEGIEIRRKQIIRKFTENRIPFNENNIMFYNPLRFLDSEKKLEITMDDLEDYGGKVEAEKYKNEIIQDERREVIKRINAIVLNVIKKYDKEVEEIKDNLQKLKYSHENDEYAKNQVNKVIREIEEYYQDDIKAKEEVWNIYNNYFIDKYPSTIRAINLRYGVYDYHDIYLEGAIRIEELVKYRLKEIKDNALYKLNNIKSFANISSRQEVAITMVIEDIGNLYVEKINLINQKAYETFEKNVFSFEKNEQFWRKTNHRWGQGNGYRRDIIEYYQERIEESQLLEAIEAFLVECVNSFVNELVEIITELN</sequence>
<name>A0ABU8G3D5_9BACI</name>
<keyword evidence="2" id="KW-1185">Reference proteome</keyword>
<accession>A0ABU8G3D5</accession>
<evidence type="ECO:0000313" key="1">
    <source>
        <dbReference type="EMBL" id="MEI4831808.1"/>
    </source>
</evidence>